<feature type="domain" description="USP" evidence="16">
    <location>
        <begin position="82"/>
        <end position="500"/>
    </location>
</feature>
<dbReference type="GO" id="GO:0006508">
    <property type="term" value="P:proteolysis"/>
    <property type="evidence" value="ECO:0007669"/>
    <property type="project" value="UniProtKB-KW"/>
</dbReference>
<evidence type="ECO:0000256" key="2">
    <source>
        <dbReference type="ARBA" id="ARBA00009085"/>
    </source>
</evidence>
<evidence type="ECO:0000256" key="10">
    <source>
        <dbReference type="ARBA" id="ARBA00041870"/>
    </source>
</evidence>
<evidence type="ECO:0000313" key="17">
    <source>
        <dbReference type="EMBL" id="WPH02614.1"/>
    </source>
</evidence>
<keyword evidence="14" id="KW-0175">Coiled coil</keyword>
<evidence type="ECO:0000256" key="4">
    <source>
        <dbReference type="ARBA" id="ARBA00022670"/>
    </source>
</evidence>
<evidence type="ECO:0000256" key="15">
    <source>
        <dbReference type="SAM" id="MobiDB-lite"/>
    </source>
</evidence>
<dbReference type="Proteomes" id="UP001303373">
    <property type="component" value="Chromosome 8"/>
</dbReference>
<dbReference type="Pfam" id="PF00443">
    <property type="entry name" value="UCH"/>
    <property type="match status" value="1"/>
</dbReference>
<dbReference type="GO" id="GO:0005634">
    <property type="term" value="C:nucleus"/>
    <property type="evidence" value="ECO:0007669"/>
    <property type="project" value="TreeGrafter"/>
</dbReference>
<dbReference type="SUPFAM" id="SSF54001">
    <property type="entry name" value="Cysteine proteinases"/>
    <property type="match status" value="1"/>
</dbReference>
<accession>A0AAQ3M6L1</accession>
<dbReference type="InterPro" id="IPR028889">
    <property type="entry name" value="USP"/>
</dbReference>
<dbReference type="EC" id="3.4.19.12" evidence="3"/>
<evidence type="ECO:0000256" key="14">
    <source>
        <dbReference type="SAM" id="Coils"/>
    </source>
</evidence>
<dbReference type="EMBL" id="CP138587">
    <property type="protein sequence ID" value="WPH02614.1"/>
    <property type="molecule type" value="Genomic_DNA"/>
</dbReference>
<dbReference type="InterPro" id="IPR038765">
    <property type="entry name" value="Papain-like_cys_pep_sf"/>
</dbReference>
<dbReference type="GO" id="GO:0005829">
    <property type="term" value="C:cytosol"/>
    <property type="evidence" value="ECO:0007669"/>
    <property type="project" value="TreeGrafter"/>
</dbReference>
<dbReference type="PANTHER" id="PTHR24006:SF733">
    <property type="entry name" value="RE52890P"/>
    <property type="match status" value="1"/>
</dbReference>
<reference evidence="17 18" key="1">
    <citation type="submission" date="2023-11" db="EMBL/GenBank/DDBJ databases">
        <title>An acidophilic fungus is an integral part of prey digestion in a carnivorous sundew plant.</title>
        <authorList>
            <person name="Tsai I.J."/>
        </authorList>
    </citation>
    <scope>NUCLEOTIDE SEQUENCE [LARGE SCALE GENOMIC DNA]</scope>
    <source>
        <strain evidence="17">169a</strain>
    </source>
</reference>
<evidence type="ECO:0000256" key="12">
    <source>
        <dbReference type="ARBA" id="ARBA00042086"/>
    </source>
</evidence>
<feature type="region of interest" description="Disordered" evidence="15">
    <location>
        <begin position="631"/>
        <end position="752"/>
    </location>
</feature>
<dbReference type="Gene3D" id="3.90.70.10">
    <property type="entry name" value="Cysteine proteinases"/>
    <property type="match status" value="1"/>
</dbReference>
<evidence type="ECO:0000256" key="5">
    <source>
        <dbReference type="ARBA" id="ARBA00022801"/>
    </source>
</evidence>
<name>A0AAQ3M6L1_9PEZI</name>
<dbReference type="GO" id="GO:0004843">
    <property type="term" value="F:cysteine-type deubiquitinase activity"/>
    <property type="evidence" value="ECO:0007669"/>
    <property type="project" value="UniProtKB-EC"/>
</dbReference>
<keyword evidence="4" id="KW-0645">Protease</keyword>
<dbReference type="InterPro" id="IPR018200">
    <property type="entry name" value="USP_CS"/>
</dbReference>
<keyword evidence="6" id="KW-0788">Thiol protease</keyword>
<gene>
    <name evidence="17" type="ORF">R9X50_00547900</name>
</gene>
<keyword evidence="5" id="KW-0378">Hydrolase</keyword>
<evidence type="ECO:0000256" key="1">
    <source>
        <dbReference type="ARBA" id="ARBA00000707"/>
    </source>
</evidence>
<feature type="region of interest" description="Disordered" evidence="15">
    <location>
        <begin position="14"/>
        <end position="45"/>
    </location>
</feature>
<evidence type="ECO:0000256" key="3">
    <source>
        <dbReference type="ARBA" id="ARBA00012759"/>
    </source>
</evidence>
<evidence type="ECO:0000256" key="13">
    <source>
        <dbReference type="ARBA" id="ARBA00042958"/>
    </source>
</evidence>
<dbReference type="FunFam" id="3.90.70.10:FF:000075">
    <property type="entry name" value="Ubiquitin carboxyl-terminal hydrolase creB"/>
    <property type="match status" value="1"/>
</dbReference>
<evidence type="ECO:0000313" key="18">
    <source>
        <dbReference type="Proteomes" id="UP001303373"/>
    </source>
</evidence>
<feature type="compositionally biased region" description="Basic and acidic residues" evidence="15">
    <location>
        <begin position="631"/>
        <end position="645"/>
    </location>
</feature>
<dbReference type="AlphaFoldDB" id="A0AAQ3M6L1"/>
<evidence type="ECO:0000256" key="7">
    <source>
        <dbReference type="ARBA" id="ARBA00037075"/>
    </source>
</evidence>
<dbReference type="GO" id="GO:0016579">
    <property type="term" value="P:protein deubiquitination"/>
    <property type="evidence" value="ECO:0007669"/>
    <property type="project" value="InterPro"/>
</dbReference>
<dbReference type="CDD" id="cd02663">
    <property type="entry name" value="Peptidase_C19G"/>
    <property type="match status" value="1"/>
</dbReference>
<proteinExistence type="inferred from homology"/>
<feature type="region of interest" description="Disordered" evidence="15">
    <location>
        <begin position="141"/>
        <end position="180"/>
    </location>
</feature>
<evidence type="ECO:0000259" key="16">
    <source>
        <dbReference type="PROSITE" id="PS50235"/>
    </source>
</evidence>
<feature type="coiled-coil region" evidence="14">
    <location>
        <begin position="598"/>
        <end position="625"/>
    </location>
</feature>
<keyword evidence="18" id="KW-1185">Reference proteome</keyword>
<evidence type="ECO:0000256" key="8">
    <source>
        <dbReference type="ARBA" id="ARBA00038752"/>
    </source>
</evidence>
<dbReference type="PROSITE" id="PS00973">
    <property type="entry name" value="USP_2"/>
    <property type="match status" value="1"/>
</dbReference>
<organism evidence="17 18">
    <name type="scientific">Acrodontium crateriforme</name>
    <dbReference type="NCBI Taxonomy" id="150365"/>
    <lineage>
        <taxon>Eukaryota</taxon>
        <taxon>Fungi</taxon>
        <taxon>Dikarya</taxon>
        <taxon>Ascomycota</taxon>
        <taxon>Pezizomycotina</taxon>
        <taxon>Dothideomycetes</taxon>
        <taxon>Dothideomycetidae</taxon>
        <taxon>Mycosphaerellales</taxon>
        <taxon>Teratosphaeriaceae</taxon>
        <taxon>Acrodontium</taxon>
    </lineage>
</organism>
<evidence type="ECO:0000256" key="6">
    <source>
        <dbReference type="ARBA" id="ARBA00022807"/>
    </source>
</evidence>
<dbReference type="PANTHER" id="PTHR24006">
    <property type="entry name" value="UBIQUITIN CARBOXYL-TERMINAL HYDROLASE"/>
    <property type="match status" value="1"/>
</dbReference>
<sequence length="768" mass="85475">MSFLSKFKSGTLPSVAANPTPAKAGSRPPLTTPLERRLGDVSGPARTDGSDKFFGIENYGSTWYVALWQDETSVKSLLRRKASRAKLTKPVNSYCSSIIQCLYYSTPFREHVLNFPSKEVIEILAADSPDGIPSEPRAISAVPYPNITSPARKEAPVTSPTPGMPRPEDAKDSPDNKKKQVIKTGPVLKMVADRSNTYYMDESLFTNLRDIFEAIISQSSRTGVVSPHRFLEILRRENEAFRSAMHQDAHEFLNLLLNEVMDNVEAFSKQHPNLALPQANGTVAKTNGVRNRLDTHWVHDLFEGLLTSETRCLTCENTSQRDEVFLDLSVDLAAHTSVTSCLRKFSEEEMLCERNKFHCDNCGGLQEAEKRMKIKRLPRILALHLKRFKYTEDLQRLHKLFHKVVYPFYLRLFNTTDDAQDADRLYELYSVVVHIGGGPYHGHYVSIVKTQDRGWLLFDDELVEPVDKSYVLSFFGGEPVPSAQDAKQLACAYVLFYQETTLEAMLKEQEMEGQQAPPLAARSSDAEAAAQASYALTIAKNGLHQTHTANIPGHEEMDHMETLAHAVTAPAIPSPPAAPMANPISIPFAPVKSKKEIKAEEKAAKAQQKADQKALEQKRRDMSARRIEAWKKQDEELKRVMEESKLTATEESMRRGDEQTLSTSPAAEKGSGFSKFTRASSMSLRGKPKLFSSLKEKTSSTPVAPPPAPSSGMATTPAVDDAAKATALQEDVFEDGEHSEKPGIASDEQTRRFSKHRFSFARKKAGVA</sequence>
<comment type="function">
    <text evidence="7">Ubiquitin thioesterase component of the regulatory network controlling carbon source utilization through ubiquitination and deubiquitination involving creA, creB, creC, creD and acrB. Deubiquitinates the creA catabolic repressor and the quinate permease qutD. Also plays a role in response to carbon starvation and the control of extracellular proteases activity.</text>
</comment>
<evidence type="ECO:0000256" key="9">
    <source>
        <dbReference type="ARBA" id="ARBA00041772"/>
    </source>
</evidence>
<comment type="similarity">
    <text evidence="2">Belongs to the peptidase C19 family.</text>
</comment>
<protein>
    <recommendedName>
        <fullName evidence="3">ubiquitinyl hydrolase 1</fullName>
        <ecNumber evidence="3">3.4.19.12</ecNumber>
    </recommendedName>
    <alternativeName>
        <fullName evidence="11">Carbon catabolite repression protein B</fullName>
    </alternativeName>
    <alternativeName>
        <fullName evidence="13">Deubiquitinating enzyme creB</fullName>
    </alternativeName>
    <alternativeName>
        <fullName evidence="9">Ubiquitin thioesterase creB</fullName>
    </alternativeName>
    <alternativeName>
        <fullName evidence="10">Ubiquitin-hydrolyzing enzyme creB</fullName>
    </alternativeName>
    <alternativeName>
        <fullName evidence="12">Ubiquitin-specific-processing protease creB</fullName>
    </alternativeName>
</protein>
<dbReference type="InterPro" id="IPR050164">
    <property type="entry name" value="Peptidase_C19"/>
</dbReference>
<feature type="compositionally biased region" description="Basic and acidic residues" evidence="15">
    <location>
        <begin position="166"/>
        <end position="178"/>
    </location>
</feature>
<comment type="subunit">
    <text evidence="8">Interacts with creA, creC and qutD.</text>
</comment>
<comment type="catalytic activity">
    <reaction evidence="1">
        <text>Thiol-dependent hydrolysis of ester, thioester, amide, peptide and isopeptide bonds formed by the C-terminal Gly of ubiquitin (a 76-residue protein attached to proteins as an intracellular targeting signal).</text>
        <dbReference type="EC" id="3.4.19.12"/>
    </reaction>
</comment>
<dbReference type="PROSITE" id="PS50235">
    <property type="entry name" value="USP_3"/>
    <property type="match status" value="1"/>
</dbReference>
<evidence type="ECO:0000256" key="11">
    <source>
        <dbReference type="ARBA" id="ARBA00041962"/>
    </source>
</evidence>
<dbReference type="InterPro" id="IPR001394">
    <property type="entry name" value="Peptidase_C19_UCH"/>
</dbReference>